<protein>
    <submittedName>
        <fullName evidence="1">Uncharacterized protein</fullName>
    </submittedName>
</protein>
<organism evidence="1">
    <name type="scientific">Melicertus latisulcatus majanivirus</name>
    <dbReference type="NCBI Taxonomy" id="2984277"/>
    <lineage>
        <taxon>Viruses</taxon>
        <taxon>Viruses incertae sedis</taxon>
        <taxon>Naldaviricetes</taxon>
        <taxon>Nimaviridae</taxon>
    </lineage>
</organism>
<proteinExistence type="predicted"/>
<dbReference type="EMBL" id="LC738874">
    <property type="protein sequence ID" value="BDT62324.1"/>
    <property type="molecule type" value="Genomic_DNA"/>
</dbReference>
<sequence length="177" mass="20166">MFHTIKKRNNGILQHRRTKVERFVTDNDTASPCKFKPDLCMNYCVSYPNLPVICKHFPTLYTGYNDYLIDMYGDDKTSCSDMSDDSNKSNVYLKHPDGDNVNSCGSITTNDDDDSTTVTPSLSNRDTPLYFSKDKFDKNNLLQTARTSKTTEKVTMDSLLSPVLWSCIKEKTNDNNN</sequence>
<name>A0A9C7C875_9VIRU</name>
<reference evidence="1" key="1">
    <citation type="submission" date="2022-10" db="EMBL/GenBank/DDBJ databases">
        <title>Genome sequences of endogenous nimaviruses in decapod crustaceans.</title>
        <authorList>
            <person name="Kawato S."/>
            <person name="Nozaki R."/>
            <person name="Kondo H."/>
            <person name="Hirono I."/>
        </authorList>
    </citation>
    <scope>NUCLEOTIDE SEQUENCE</scope>
    <source>
        <strain evidence="1">Okinawa2016</strain>
    </source>
</reference>
<accession>A0A9C7C875</accession>
<evidence type="ECO:0000313" key="1">
    <source>
        <dbReference type="EMBL" id="BDT62324.1"/>
    </source>
</evidence>